<feature type="transmembrane region" description="Helical" evidence="2">
    <location>
        <begin position="81"/>
        <end position="104"/>
    </location>
</feature>
<keyword evidence="2" id="KW-1133">Transmembrane helix</keyword>
<proteinExistence type="predicted"/>
<protein>
    <submittedName>
        <fullName evidence="3">Uncharacterized protein</fullName>
    </submittedName>
</protein>
<feature type="non-terminal residue" evidence="3">
    <location>
        <position position="1"/>
    </location>
</feature>
<accession>A0A383BTX6</accession>
<reference evidence="3" key="1">
    <citation type="submission" date="2018-05" db="EMBL/GenBank/DDBJ databases">
        <authorList>
            <person name="Lanie J.A."/>
            <person name="Ng W.-L."/>
            <person name="Kazmierczak K.M."/>
            <person name="Andrzejewski T.M."/>
            <person name="Davidsen T.M."/>
            <person name="Wayne K.J."/>
            <person name="Tettelin H."/>
            <person name="Glass J.I."/>
            <person name="Rusch D."/>
            <person name="Podicherti R."/>
            <person name="Tsui H.-C.T."/>
            <person name="Winkler M.E."/>
        </authorList>
    </citation>
    <scope>NUCLEOTIDE SEQUENCE</scope>
</reference>
<feature type="compositionally biased region" description="Polar residues" evidence="1">
    <location>
        <begin position="1"/>
        <end position="19"/>
    </location>
</feature>
<keyword evidence="2" id="KW-0472">Membrane</keyword>
<evidence type="ECO:0000313" key="3">
    <source>
        <dbReference type="EMBL" id="SVE22828.1"/>
    </source>
</evidence>
<keyword evidence="2" id="KW-0812">Transmembrane</keyword>
<dbReference type="EMBL" id="UINC01202837">
    <property type="protein sequence ID" value="SVE22828.1"/>
    <property type="molecule type" value="Genomic_DNA"/>
</dbReference>
<name>A0A383BTX6_9ZZZZ</name>
<organism evidence="3">
    <name type="scientific">marine metagenome</name>
    <dbReference type="NCBI Taxonomy" id="408172"/>
    <lineage>
        <taxon>unclassified sequences</taxon>
        <taxon>metagenomes</taxon>
        <taxon>ecological metagenomes</taxon>
    </lineage>
</organism>
<sequence length="112" mass="12779">EQESQVPETRNQSQESEPSQADLEDKSREAQPEPTPDEASSPPTPTEGRNFAGWPEKDQRVHHPQQREHSHPSRFFSGLQALFFFSLLGPGLIFIYLMVAVFTVDPFPFRIN</sequence>
<feature type="compositionally biased region" description="Basic and acidic residues" evidence="1">
    <location>
        <begin position="55"/>
        <end position="71"/>
    </location>
</feature>
<evidence type="ECO:0000256" key="1">
    <source>
        <dbReference type="SAM" id="MobiDB-lite"/>
    </source>
</evidence>
<gene>
    <name evidence="3" type="ORF">METZ01_LOCUS475682</name>
</gene>
<evidence type="ECO:0000256" key="2">
    <source>
        <dbReference type="SAM" id="Phobius"/>
    </source>
</evidence>
<feature type="region of interest" description="Disordered" evidence="1">
    <location>
        <begin position="1"/>
        <end position="72"/>
    </location>
</feature>
<dbReference type="AlphaFoldDB" id="A0A383BTX6"/>